<dbReference type="GO" id="GO:0000287">
    <property type="term" value="F:magnesium ion binding"/>
    <property type="evidence" value="ECO:0007669"/>
    <property type="project" value="InterPro"/>
</dbReference>
<dbReference type="EC" id="3.1.22.4" evidence="1"/>
<dbReference type="AlphaFoldDB" id="A0A1W1I611"/>
<dbReference type="Pfam" id="PF05866">
    <property type="entry name" value="RusA"/>
    <property type="match status" value="1"/>
</dbReference>
<accession>A0A1W1I611</accession>
<dbReference type="KEGG" id="nja:NSJP_2091"/>
<dbReference type="InterPro" id="IPR036614">
    <property type="entry name" value="RusA-like_sf"/>
</dbReference>
<sequence>MTATAPSANPRRAEIPAATCPETAGVSLVLPVPPSVNHQYATVRGRRLLSAAGRTYKAQVGNLVLLALSKSSHRATVLARLQSNPLVLSIRFYFTSPLRRDVDGGLKIAQDALCEGLGVNDNRIVETHLYKHVDKLNPRIEVSLTAAPSVDSLHPPVPTVADYS</sequence>
<dbReference type="RefSeq" id="WP_172834259.1">
    <property type="nucleotide sequence ID" value="NZ_LT828648.1"/>
</dbReference>
<dbReference type="InterPro" id="IPR008822">
    <property type="entry name" value="Endonuclease_RusA-like"/>
</dbReference>
<dbReference type="GO" id="GO:0006310">
    <property type="term" value="P:DNA recombination"/>
    <property type="evidence" value="ECO:0007669"/>
    <property type="project" value="InterPro"/>
</dbReference>
<gene>
    <name evidence="1" type="ORF">NSJP_2091</name>
</gene>
<dbReference type="SUPFAM" id="SSF103084">
    <property type="entry name" value="Holliday junction resolvase RusA"/>
    <property type="match status" value="1"/>
</dbReference>
<keyword evidence="1" id="KW-0378">Hydrolase</keyword>
<dbReference type="STRING" id="1325564.NSJP_2091"/>
<name>A0A1W1I611_9BACT</name>
<keyword evidence="2" id="KW-1185">Reference proteome</keyword>
<protein>
    <submittedName>
        <fullName evidence="1">Putative Crossover junction endodeoxyribonuclease RusA (Modular protein)</fullName>
        <ecNumber evidence="1">3.1.22.4</ecNumber>
    </submittedName>
</protein>
<dbReference type="Proteomes" id="UP000192042">
    <property type="component" value="Chromosome I"/>
</dbReference>
<evidence type="ECO:0000313" key="1">
    <source>
        <dbReference type="EMBL" id="SLM48263.1"/>
    </source>
</evidence>
<dbReference type="GO" id="GO:0016787">
    <property type="term" value="F:hydrolase activity"/>
    <property type="evidence" value="ECO:0007669"/>
    <property type="project" value="UniProtKB-KW"/>
</dbReference>
<reference evidence="1 2" key="1">
    <citation type="submission" date="2017-03" db="EMBL/GenBank/DDBJ databases">
        <authorList>
            <person name="Afonso C.L."/>
            <person name="Miller P.J."/>
            <person name="Scott M.A."/>
            <person name="Spackman E."/>
            <person name="Goraichik I."/>
            <person name="Dimitrov K.M."/>
            <person name="Suarez D.L."/>
            <person name="Swayne D.E."/>
        </authorList>
    </citation>
    <scope>NUCLEOTIDE SEQUENCE [LARGE SCALE GENOMIC DNA]</scope>
    <source>
        <strain evidence="1">Genome sequencing of Nitrospira japonica strain NJ11</strain>
    </source>
</reference>
<dbReference type="GO" id="GO:0006281">
    <property type="term" value="P:DNA repair"/>
    <property type="evidence" value="ECO:0007669"/>
    <property type="project" value="InterPro"/>
</dbReference>
<evidence type="ECO:0000313" key="2">
    <source>
        <dbReference type="Proteomes" id="UP000192042"/>
    </source>
</evidence>
<dbReference type="Gene3D" id="3.30.1330.70">
    <property type="entry name" value="Holliday junction resolvase RusA"/>
    <property type="match status" value="1"/>
</dbReference>
<organism evidence="1 2">
    <name type="scientific">Nitrospira japonica</name>
    <dbReference type="NCBI Taxonomy" id="1325564"/>
    <lineage>
        <taxon>Bacteria</taxon>
        <taxon>Pseudomonadati</taxon>
        <taxon>Nitrospirota</taxon>
        <taxon>Nitrospiria</taxon>
        <taxon>Nitrospirales</taxon>
        <taxon>Nitrospiraceae</taxon>
        <taxon>Nitrospira</taxon>
    </lineage>
</organism>
<proteinExistence type="predicted"/>
<dbReference type="EMBL" id="LT828648">
    <property type="protein sequence ID" value="SLM48263.1"/>
    <property type="molecule type" value="Genomic_DNA"/>
</dbReference>